<dbReference type="InterPro" id="IPR023796">
    <property type="entry name" value="Serpin_dom"/>
</dbReference>
<dbReference type="Gene3D" id="2.30.39.10">
    <property type="entry name" value="Alpha-1-antitrypsin, domain 1"/>
    <property type="match status" value="2"/>
</dbReference>
<feature type="domain" description="Serpin" evidence="6">
    <location>
        <begin position="66"/>
        <end position="421"/>
    </location>
</feature>
<evidence type="ECO:0000313" key="7">
    <source>
        <dbReference type="Proteomes" id="UP000515160"/>
    </source>
</evidence>
<dbReference type="InterPro" id="IPR036186">
    <property type="entry name" value="Serpin_sf"/>
</dbReference>
<evidence type="ECO:0000259" key="6">
    <source>
        <dbReference type="SMART" id="SM00093"/>
    </source>
</evidence>
<dbReference type="SUPFAM" id="SSF56574">
    <property type="entry name" value="Serpins"/>
    <property type="match status" value="2"/>
</dbReference>
<dbReference type="InterPro" id="IPR042178">
    <property type="entry name" value="Serpin_sf_1"/>
</dbReference>
<sequence>MALIKKELFSYICKFPQIGARVTNMLLLILFLLQAPLHFAQDQSTPDSTKTINMVDFSRGLAKFSFRVYNQLIKRKPNQNIIFSPLSIRTGGAMIRMGAKGITRGNLDNGLVLVYKKEAEIPESFHNVLEAYKTSSILRFANRIYIKAGYELKDEFSSIMSKQFLSDVKSIDFDKNVEAANQINYWVSLRTNNQIKDIVPPSTLNGDTQLVLINAMSFKGNWVHQFSENHTRNEAFYLSDSSGIRVPTMNMLKRLKYAELSALDATALELPYKDSDLSLLIVLPNSNTGLPQLEKKLSNTTFSQVTEALYSTDVIVKLPKFKAEFDIELTETFKKLYMNEIFSDKADLSRIIKGSEKLKVSKIIHKAVIEVNERGTEAAEASGIEKVTHKTTRIFNADHPFNYYIVKDHNLIIFAGKLLILYLWNQLEYLMLEVMALIYKLPQISARMANILLLLLVLLQAALPFAQDQSSIFSRGLAKFSINVYTKLVADNPNDNIIFSPFSIQTCAAMARLGASGRTATQLDRGLNLISNNAIEIAESFHNVLTAFEKSSVLRIANKIYIKSGYQLRDEFSSLIFKKFLSGVEPIDFTQNEKAARAINSWVEQRTENLIKDLISPSALPQDTQLVLINAVHFKGTWAHQFPKIDTRNEKFYLNNDNSIEVPMMKLTKRFRYAELDFLDATALELPYKDSDWSLLILLPNRKTGLPQQERKLRGTQLSQIREKLYLTDVIVKLPKFKSEFKVELKNTFKQLGMSEMFSDKADFSRMITSPEQLIVSKIFHKAVIDVNERGTEAAAATSIVFIPKMGHIKPLKPKKFNADHPFNYYIINNQSTVLFAGKLLNP</sequence>
<dbReference type="InterPro" id="IPR000215">
    <property type="entry name" value="Serpin_fam"/>
</dbReference>
<dbReference type="CDD" id="cd19601">
    <property type="entry name" value="serpin42Da-like"/>
    <property type="match status" value="2"/>
</dbReference>
<evidence type="ECO:0000256" key="5">
    <source>
        <dbReference type="SAM" id="SignalP"/>
    </source>
</evidence>
<feature type="signal peptide" evidence="5">
    <location>
        <begin position="1"/>
        <end position="40"/>
    </location>
</feature>
<evidence type="ECO:0000256" key="3">
    <source>
        <dbReference type="ARBA" id="ARBA00022900"/>
    </source>
</evidence>
<dbReference type="OrthoDB" id="671595at2759"/>
<dbReference type="SMART" id="SM00093">
    <property type="entry name" value="SERPIN"/>
    <property type="match status" value="2"/>
</dbReference>
<feature type="chain" id="PRO_5039030294" evidence="5">
    <location>
        <begin position="41"/>
        <end position="843"/>
    </location>
</feature>
<accession>A0A9C6T4B3</accession>
<dbReference type="RefSeq" id="XP_051861201.1">
    <property type="nucleotide sequence ID" value="XM_052005241.1"/>
</dbReference>
<reference evidence="8" key="1">
    <citation type="submission" date="2025-08" db="UniProtKB">
        <authorList>
            <consortium name="RefSeq"/>
        </authorList>
    </citation>
    <scope>IDENTIFICATION</scope>
    <source>
        <strain evidence="8">15112-1751.03</strain>
        <tissue evidence="8">Whole Adult</tissue>
    </source>
</reference>
<dbReference type="PANTHER" id="PTHR11461">
    <property type="entry name" value="SERINE PROTEASE INHIBITOR, SERPIN"/>
    <property type="match status" value="1"/>
</dbReference>
<name>A0A9C6T4B3_DROAB</name>
<dbReference type="AlphaFoldDB" id="A0A9C6T4B3"/>
<dbReference type="GO" id="GO:0004867">
    <property type="term" value="F:serine-type endopeptidase inhibitor activity"/>
    <property type="evidence" value="ECO:0007669"/>
    <property type="project" value="UniProtKB-KW"/>
</dbReference>
<comment type="similarity">
    <text evidence="1 4">Belongs to the serpin family.</text>
</comment>
<keyword evidence="7" id="KW-1185">Reference proteome</keyword>
<dbReference type="Proteomes" id="UP000515160">
    <property type="component" value="Chromosome 3"/>
</dbReference>
<keyword evidence="5" id="KW-0732">Signal</keyword>
<evidence type="ECO:0000256" key="4">
    <source>
        <dbReference type="RuleBase" id="RU000411"/>
    </source>
</evidence>
<evidence type="ECO:0000313" key="8">
    <source>
        <dbReference type="RefSeq" id="XP_051861201.1"/>
    </source>
</evidence>
<gene>
    <name evidence="8" type="primary">LOC117566650</name>
</gene>
<keyword evidence="3" id="KW-0722">Serine protease inhibitor</keyword>
<organism evidence="7 8">
    <name type="scientific">Drosophila albomicans</name>
    <name type="common">Fruit fly</name>
    <dbReference type="NCBI Taxonomy" id="7291"/>
    <lineage>
        <taxon>Eukaryota</taxon>
        <taxon>Metazoa</taxon>
        <taxon>Ecdysozoa</taxon>
        <taxon>Arthropoda</taxon>
        <taxon>Hexapoda</taxon>
        <taxon>Insecta</taxon>
        <taxon>Pterygota</taxon>
        <taxon>Neoptera</taxon>
        <taxon>Endopterygota</taxon>
        <taxon>Diptera</taxon>
        <taxon>Brachycera</taxon>
        <taxon>Muscomorpha</taxon>
        <taxon>Ephydroidea</taxon>
        <taxon>Drosophilidae</taxon>
        <taxon>Drosophila</taxon>
    </lineage>
</organism>
<evidence type="ECO:0000256" key="1">
    <source>
        <dbReference type="ARBA" id="ARBA00009500"/>
    </source>
</evidence>
<dbReference type="Pfam" id="PF00079">
    <property type="entry name" value="Serpin"/>
    <property type="match status" value="2"/>
</dbReference>
<dbReference type="Gene3D" id="3.30.497.10">
    <property type="entry name" value="Antithrombin, subunit I, domain 2"/>
    <property type="match status" value="2"/>
</dbReference>
<protein>
    <submittedName>
        <fullName evidence="8">Uncharacterized protein LOC117566650</fullName>
    </submittedName>
</protein>
<dbReference type="GeneID" id="117566650"/>
<evidence type="ECO:0000256" key="2">
    <source>
        <dbReference type="ARBA" id="ARBA00022690"/>
    </source>
</evidence>
<proteinExistence type="inferred from homology"/>
<dbReference type="PANTHER" id="PTHR11461:SF211">
    <property type="entry name" value="GH10112P-RELATED"/>
    <property type="match status" value="1"/>
</dbReference>
<keyword evidence="2" id="KW-0646">Protease inhibitor</keyword>
<feature type="domain" description="Serpin" evidence="6">
    <location>
        <begin position="482"/>
        <end position="843"/>
    </location>
</feature>
<dbReference type="InterPro" id="IPR042185">
    <property type="entry name" value="Serpin_sf_2"/>
</dbReference>
<dbReference type="GO" id="GO:0005615">
    <property type="term" value="C:extracellular space"/>
    <property type="evidence" value="ECO:0007669"/>
    <property type="project" value="InterPro"/>
</dbReference>